<dbReference type="EMBL" id="JACOPF010000001">
    <property type="protein sequence ID" value="MBC5688481.1"/>
    <property type="molecule type" value="Genomic_DNA"/>
</dbReference>
<dbReference type="InterPro" id="IPR007630">
    <property type="entry name" value="RNA_pol_sigma70_r4"/>
</dbReference>
<gene>
    <name evidence="8" type="ORF">H8S37_05995</name>
</gene>
<sequence length="282" mass="32452">MDDKIEQEITIPEDVEATEPLKIYLKEIGQIPLLTEEEERVLGQKSAQGDKEAKRKLEEGNLRLVVSIAKHYTGRGLSFLDLIQEGNLGLMRAVEKYDYTKENRFSTYASWWIKEAIMRALDEQAREIRVPVHVAESMKKVQKIRKELQQKLGREATAAEIAQKLENKTEEYVKEILSYLQTPVSLETPIGEEGDTSLSDLVEDKAEQTPEEAMNLLVQKEEVKELLNMLSPREQEVIKMRFGLEGGKAYTLEEVGKVLHVTRERVRQIEERAMEKLRKGVK</sequence>
<dbReference type="Pfam" id="PF00140">
    <property type="entry name" value="Sigma70_r1_2"/>
    <property type="match status" value="1"/>
</dbReference>
<dbReference type="PROSITE" id="PS00715">
    <property type="entry name" value="SIGMA70_1"/>
    <property type="match status" value="1"/>
</dbReference>
<dbReference type="PRINTS" id="PR00046">
    <property type="entry name" value="SIGMA70FCT"/>
</dbReference>
<keyword evidence="4 5" id="KW-0804">Transcription</keyword>
<feature type="domain" description="RNA polymerase sigma-70" evidence="7">
    <location>
        <begin position="251"/>
        <end position="277"/>
    </location>
</feature>
<dbReference type="SUPFAM" id="SSF88659">
    <property type="entry name" value="Sigma3 and sigma4 domains of RNA polymerase sigma factors"/>
    <property type="match status" value="2"/>
</dbReference>
<dbReference type="InterPro" id="IPR013324">
    <property type="entry name" value="RNA_pol_sigma_r3/r4-like"/>
</dbReference>
<dbReference type="PANTHER" id="PTHR30603:SF47">
    <property type="entry name" value="RNA POLYMERASE SIGMA FACTOR SIGD, CHLOROPLASTIC"/>
    <property type="match status" value="1"/>
</dbReference>
<dbReference type="InterPro" id="IPR013325">
    <property type="entry name" value="RNA_pol_sigma_r2"/>
</dbReference>
<dbReference type="InterPro" id="IPR009042">
    <property type="entry name" value="RNA_pol_sigma70_r1_2"/>
</dbReference>
<dbReference type="RefSeq" id="WP_186875093.1">
    <property type="nucleotide sequence ID" value="NZ_JACOPF010000001.1"/>
</dbReference>
<dbReference type="AlphaFoldDB" id="A0A923LH02"/>
<evidence type="ECO:0000313" key="9">
    <source>
        <dbReference type="Proteomes" id="UP000652477"/>
    </source>
</evidence>
<comment type="caution">
    <text evidence="8">The sequence shown here is derived from an EMBL/GenBank/DDBJ whole genome shotgun (WGS) entry which is preliminary data.</text>
</comment>
<dbReference type="InterPro" id="IPR036388">
    <property type="entry name" value="WH-like_DNA-bd_sf"/>
</dbReference>
<dbReference type="PIRSF" id="PIRSF000770">
    <property type="entry name" value="RNA_pol_sigma-SigE/K"/>
    <property type="match status" value="1"/>
</dbReference>
<proteinExistence type="inferred from homology"/>
<dbReference type="GO" id="GO:0006352">
    <property type="term" value="P:DNA-templated transcription initiation"/>
    <property type="evidence" value="ECO:0007669"/>
    <property type="project" value="InterPro"/>
</dbReference>
<evidence type="ECO:0000256" key="1">
    <source>
        <dbReference type="ARBA" id="ARBA00023015"/>
    </source>
</evidence>
<evidence type="ECO:0000256" key="4">
    <source>
        <dbReference type="ARBA" id="ARBA00023163"/>
    </source>
</evidence>
<keyword evidence="2 5" id="KW-0731">Sigma factor</keyword>
<evidence type="ECO:0000259" key="7">
    <source>
        <dbReference type="PROSITE" id="PS00716"/>
    </source>
</evidence>
<keyword evidence="1 5" id="KW-0805">Transcription regulation</keyword>
<dbReference type="NCBIfam" id="TIGR02937">
    <property type="entry name" value="sigma70-ECF"/>
    <property type="match status" value="1"/>
</dbReference>
<dbReference type="Pfam" id="PF04545">
    <property type="entry name" value="Sigma70_r4"/>
    <property type="match status" value="1"/>
</dbReference>
<evidence type="ECO:0000259" key="6">
    <source>
        <dbReference type="PROSITE" id="PS00715"/>
    </source>
</evidence>
<organism evidence="8 9">
    <name type="scientific">Mediterraneibacter hominis</name>
    <dbReference type="NCBI Taxonomy" id="2763054"/>
    <lineage>
        <taxon>Bacteria</taxon>
        <taxon>Bacillati</taxon>
        <taxon>Bacillota</taxon>
        <taxon>Clostridia</taxon>
        <taxon>Lachnospirales</taxon>
        <taxon>Lachnospiraceae</taxon>
        <taxon>Mediterraneibacter</taxon>
    </lineage>
</organism>
<evidence type="ECO:0000256" key="5">
    <source>
        <dbReference type="RuleBase" id="RU362124"/>
    </source>
</evidence>
<dbReference type="InterPro" id="IPR050239">
    <property type="entry name" value="Sigma-70_RNA_pol_init_factors"/>
</dbReference>
<reference evidence="8" key="1">
    <citation type="submission" date="2020-08" db="EMBL/GenBank/DDBJ databases">
        <title>Genome public.</title>
        <authorList>
            <person name="Liu C."/>
            <person name="Sun Q."/>
        </authorList>
    </citation>
    <scope>NUCLEOTIDE SEQUENCE</scope>
    <source>
        <strain evidence="8">NSJ-55</strain>
    </source>
</reference>
<comment type="function">
    <text evidence="5">Sigma factors are initiation factors that promote the attachment of RNA polymerase to specific initiation sites and are then released.</text>
</comment>
<keyword evidence="9" id="KW-1185">Reference proteome</keyword>
<comment type="similarity">
    <text evidence="5">Belongs to the sigma-70 factor family.</text>
</comment>
<feature type="domain" description="RNA polymerase sigma-70" evidence="6">
    <location>
        <begin position="81"/>
        <end position="94"/>
    </location>
</feature>
<keyword evidence="3 5" id="KW-0238">DNA-binding</keyword>
<accession>A0A923LH02</accession>
<dbReference type="Gene3D" id="1.10.10.10">
    <property type="entry name" value="Winged helix-like DNA-binding domain superfamily/Winged helix DNA-binding domain"/>
    <property type="match status" value="2"/>
</dbReference>
<dbReference type="InterPro" id="IPR000943">
    <property type="entry name" value="RNA_pol_sigma70"/>
</dbReference>
<dbReference type="Pfam" id="PF04539">
    <property type="entry name" value="Sigma70_r3"/>
    <property type="match status" value="1"/>
</dbReference>
<dbReference type="GO" id="GO:0016987">
    <property type="term" value="F:sigma factor activity"/>
    <property type="evidence" value="ECO:0007669"/>
    <property type="project" value="UniProtKB-KW"/>
</dbReference>
<evidence type="ECO:0000256" key="2">
    <source>
        <dbReference type="ARBA" id="ARBA00023082"/>
    </source>
</evidence>
<name>A0A923LH02_9FIRM</name>
<dbReference type="SUPFAM" id="SSF88946">
    <property type="entry name" value="Sigma2 domain of RNA polymerase sigma factors"/>
    <property type="match status" value="1"/>
</dbReference>
<dbReference type="InterPro" id="IPR014284">
    <property type="entry name" value="RNA_pol_sigma-70_dom"/>
</dbReference>
<dbReference type="Pfam" id="PF04542">
    <property type="entry name" value="Sigma70_r2"/>
    <property type="match status" value="1"/>
</dbReference>
<dbReference type="Gene3D" id="1.10.601.10">
    <property type="entry name" value="RNA Polymerase Primary Sigma Factor"/>
    <property type="match status" value="1"/>
</dbReference>
<dbReference type="PROSITE" id="PS00716">
    <property type="entry name" value="SIGMA70_2"/>
    <property type="match status" value="1"/>
</dbReference>
<evidence type="ECO:0000313" key="8">
    <source>
        <dbReference type="EMBL" id="MBC5688481.1"/>
    </source>
</evidence>
<evidence type="ECO:0000256" key="3">
    <source>
        <dbReference type="ARBA" id="ARBA00023125"/>
    </source>
</evidence>
<dbReference type="GO" id="GO:0003677">
    <property type="term" value="F:DNA binding"/>
    <property type="evidence" value="ECO:0007669"/>
    <property type="project" value="UniProtKB-KW"/>
</dbReference>
<dbReference type="Proteomes" id="UP000652477">
    <property type="component" value="Unassembled WGS sequence"/>
</dbReference>
<protein>
    <recommendedName>
        <fullName evidence="5">RNA polymerase sigma factor</fullName>
    </recommendedName>
</protein>
<dbReference type="CDD" id="cd06171">
    <property type="entry name" value="Sigma70_r4"/>
    <property type="match status" value="1"/>
</dbReference>
<dbReference type="InterPro" id="IPR007624">
    <property type="entry name" value="RNA_pol_sigma70_r3"/>
</dbReference>
<dbReference type="InterPro" id="IPR007627">
    <property type="entry name" value="RNA_pol_sigma70_r2"/>
</dbReference>
<dbReference type="PANTHER" id="PTHR30603">
    <property type="entry name" value="RNA POLYMERASE SIGMA FACTOR RPO"/>
    <property type="match status" value="1"/>
</dbReference>